<dbReference type="Proteomes" id="UP000287447">
    <property type="component" value="Unassembled WGS sequence"/>
</dbReference>
<dbReference type="InterPro" id="IPR045851">
    <property type="entry name" value="AMP-bd_C_sf"/>
</dbReference>
<evidence type="ECO:0000259" key="4">
    <source>
        <dbReference type="Pfam" id="PF00501"/>
    </source>
</evidence>
<accession>A0A3S3UQ37</accession>
<proteinExistence type="predicted"/>
<evidence type="ECO:0000256" key="2">
    <source>
        <dbReference type="ARBA" id="ARBA00022840"/>
    </source>
</evidence>
<gene>
    <name evidence="5" type="ORF">EOI86_00960</name>
</gene>
<dbReference type="EMBL" id="SADE01000001">
    <property type="protein sequence ID" value="RVU37904.1"/>
    <property type="molecule type" value="Genomic_DNA"/>
</dbReference>
<dbReference type="Pfam" id="PF23562">
    <property type="entry name" value="AMP-binding_C_3"/>
    <property type="match status" value="1"/>
</dbReference>
<evidence type="ECO:0000313" key="6">
    <source>
        <dbReference type="Proteomes" id="UP000287447"/>
    </source>
</evidence>
<dbReference type="SUPFAM" id="SSF56801">
    <property type="entry name" value="Acetyl-CoA synthetase-like"/>
    <property type="match status" value="1"/>
</dbReference>
<dbReference type="PANTHER" id="PTHR43272">
    <property type="entry name" value="LONG-CHAIN-FATTY-ACID--COA LIGASE"/>
    <property type="match status" value="1"/>
</dbReference>
<dbReference type="Pfam" id="PF00501">
    <property type="entry name" value="AMP-binding"/>
    <property type="match status" value="1"/>
</dbReference>
<dbReference type="Gene3D" id="3.30.300.30">
    <property type="match status" value="1"/>
</dbReference>
<keyword evidence="5" id="KW-0436">Ligase</keyword>
<evidence type="ECO:0000313" key="5">
    <source>
        <dbReference type="EMBL" id="RVU37904.1"/>
    </source>
</evidence>
<dbReference type="CDD" id="cd05907">
    <property type="entry name" value="VL_LC_FACS_like"/>
    <property type="match status" value="1"/>
</dbReference>
<dbReference type="InterPro" id="IPR042099">
    <property type="entry name" value="ANL_N_sf"/>
</dbReference>
<comment type="catalytic activity">
    <reaction evidence="3">
        <text>a long-chain fatty acid + ATP + CoA = a long-chain fatty acyl-CoA + AMP + diphosphate</text>
        <dbReference type="Rhea" id="RHEA:15421"/>
        <dbReference type="ChEBI" id="CHEBI:30616"/>
        <dbReference type="ChEBI" id="CHEBI:33019"/>
        <dbReference type="ChEBI" id="CHEBI:57287"/>
        <dbReference type="ChEBI" id="CHEBI:57560"/>
        <dbReference type="ChEBI" id="CHEBI:83139"/>
        <dbReference type="ChEBI" id="CHEBI:456215"/>
        <dbReference type="EC" id="6.2.1.3"/>
    </reaction>
    <physiologicalReaction direction="left-to-right" evidence="3">
        <dbReference type="Rhea" id="RHEA:15422"/>
    </physiologicalReaction>
</comment>
<evidence type="ECO:0000256" key="1">
    <source>
        <dbReference type="ARBA" id="ARBA00022741"/>
    </source>
</evidence>
<dbReference type="AlphaFoldDB" id="A0A3S3UQ37"/>
<organism evidence="5 6">
    <name type="scientific">Hwanghaeella grinnelliae</name>
    <dbReference type="NCBI Taxonomy" id="2500179"/>
    <lineage>
        <taxon>Bacteria</taxon>
        <taxon>Pseudomonadati</taxon>
        <taxon>Pseudomonadota</taxon>
        <taxon>Alphaproteobacteria</taxon>
        <taxon>Rhodospirillales</taxon>
        <taxon>Rhodospirillaceae</taxon>
        <taxon>Hwanghaeella</taxon>
    </lineage>
</organism>
<keyword evidence="6" id="KW-1185">Reference proteome</keyword>
<name>A0A3S3UQ37_9PROT</name>
<keyword evidence="2" id="KW-0067">ATP-binding</keyword>
<reference evidence="6" key="1">
    <citation type="submission" date="2019-01" db="EMBL/GenBank/DDBJ databases">
        <title>Gri0909 isolated from a small marine red alga.</title>
        <authorList>
            <person name="Kim J."/>
            <person name="Jeong S.E."/>
            <person name="Jeon C.O."/>
        </authorList>
    </citation>
    <scope>NUCLEOTIDE SEQUENCE [LARGE SCALE GENOMIC DNA]</scope>
    <source>
        <strain evidence="6">Gri0909</strain>
    </source>
</reference>
<dbReference type="RefSeq" id="WP_127763277.1">
    <property type="nucleotide sequence ID" value="NZ_SADE01000001.1"/>
</dbReference>
<feature type="domain" description="AMP-dependent synthetase/ligase" evidence="4">
    <location>
        <begin position="14"/>
        <end position="426"/>
    </location>
</feature>
<keyword evidence="1" id="KW-0547">Nucleotide-binding</keyword>
<protein>
    <submittedName>
        <fullName evidence="5">Long-chain fatty acid--CoA ligase</fullName>
    </submittedName>
</protein>
<dbReference type="OrthoDB" id="9803968at2"/>
<evidence type="ECO:0000256" key="3">
    <source>
        <dbReference type="ARBA" id="ARBA00024484"/>
    </source>
</evidence>
<dbReference type="InterPro" id="IPR000873">
    <property type="entry name" value="AMP-dep_synth/lig_dom"/>
</dbReference>
<dbReference type="Gene3D" id="3.40.50.12780">
    <property type="entry name" value="N-terminal domain of ligase-like"/>
    <property type="match status" value="1"/>
</dbReference>
<comment type="caution">
    <text evidence="5">The sequence shown here is derived from an EMBL/GenBank/DDBJ whole genome shotgun (WGS) entry which is preliminary data.</text>
</comment>
<dbReference type="GO" id="GO:0016020">
    <property type="term" value="C:membrane"/>
    <property type="evidence" value="ECO:0007669"/>
    <property type="project" value="TreeGrafter"/>
</dbReference>
<dbReference type="GO" id="GO:0004467">
    <property type="term" value="F:long-chain fatty acid-CoA ligase activity"/>
    <property type="evidence" value="ECO:0007669"/>
    <property type="project" value="UniProtKB-EC"/>
</dbReference>
<sequence>MVDYAQAPNLPTMFFDQCDRFGDAPFLWNKRGGKWIPRTWSETADEVVRFASGLAAKGIGPGDRVVLVSENRPEWMIADLAIMSIGAVTVPAYTTNTVADHRHILTDSGAKATIVSNRDLAERLLPAAADTAVEFAILIDGMPEDGKSDVPVLSLADLMTGDDTGAVRERARDLDRGAMCCIIYTSGTGGVPAGVMLSHGNIICNTLSAEDMLSRLPGFTIGGEIFLSFLPLSHSYEHTTGQFVPISIGAQVYYAEGFDKLVQNIGEVRPTIMTAVPRLYETMRARILRAAEQSGGLKQKMLFKTIAIGKKRYNDPKSLGFCERAIDPLLTKLVRSKVSERFGGRLKAFVSGGAPLNQDVAQFFTALGLRILQGYGQTEAAPVISCNYPTLNKLHTVGPPLEGVEVKIAEDGEILVRGELVMLGYWNDQDRTAQTVQDGWLHTGDIGQLDEDGYLMITDRKKDIIVNSGGDNLSPQRVEGIICLEPEIAQAMVYGDKRPHLVALITPDPVWMEDWQTQNGAIDGAWNDNPALRKELQAALDRVNKKLSVIERVRRFIVVDEPFSIENAMLTPSMKVRRHIVKEFYGDRLEALYSK</sequence>
<dbReference type="PANTHER" id="PTHR43272:SF33">
    <property type="entry name" value="AMP-BINDING DOMAIN-CONTAINING PROTEIN-RELATED"/>
    <property type="match status" value="1"/>
</dbReference>
<dbReference type="GO" id="GO:0005524">
    <property type="term" value="F:ATP binding"/>
    <property type="evidence" value="ECO:0007669"/>
    <property type="project" value="UniProtKB-KW"/>
</dbReference>